<gene>
    <name evidence="1" type="ORF">DEQ80_03595</name>
</gene>
<proteinExistence type="predicted"/>
<dbReference type="OrthoDB" id="9796962at2"/>
<sequence length="160" mass="17223">MALLYFMAATFQPLRSAMPPTFSRILALSLAILLILTACSPKNLQVTQPWARPGAAGDNSAIYLVIDNPTSEADTLLGAETDVAGSTELHRSSMENGMMMMEPQEKVSIDAKSRVVFEPGGLHVMLVGLKQDLHAGDTIRLTLNFEKAGAITLDVPVKEP</sequence>
<dbReference type="EMBL" id="DPBP01000017">
    <property type="protein sequence ID" value="HCE16923.1"/>
    <property type="molecule type" value="Genomic_DNA"/>
</dbReference>
<dbReference type="InterPro" id="IPR058248">
    <property type="entry name" value="Lxx211020-like"/>
</dbReference>
<dbReference type="InterPro" id="IPR036182">
    <property type="entry name" value="PCuAC_sf"/>
</dbReference>
<protein>
    <submittedName>
        <fullName evidence="1">Copper chaperone PCu(A)C</fullName>
    </submittedName>
</protein>
<dbReference type="InterPro" id="IPR007410">
    <property type="entry name" value="LpqE-like"/>
</dbReference>
<reference evidence="1 2" key="1">
    <citation type="journal article" date="2018" name="Nat. Biotechnol.">
        <title>A standardized bacterial taxonomy based on genome phylogeny substantially revises the tree of life.</title>
        <authorList>
            <person name="Parks D.H."/>
            <person name="Chuvochina M."/>
            <person name="Waite D.W."/>
            <person name="Rinke C."/>
            <person name="Skarshewski A."/>
            <person name="Chaumeil P.A."/>
            <person name="Hugenholtz P."/>
        </authorList>
    </citation>
    <scope>NUCLEOTIDE SEQUENCE [LARGE SCALE GENOMIC DNA]</scope>
    <source>
        <strain evidence="1">UBA8781</strain>
    </source>
</reference>
<dbReference type="AlphaFoldDB" id="A0A3D1JEJ5"/>
<accession>A0A3D1JEJ5</accession>
<evidence type="ECO:0000313" key="1">
    <source>
        <dbReference type="EMBL" id="HCE16923.1"/>
    </source>
</evidence>
<name>A0A3D1JEJ5_9CHLR</name>
<dbReference type="Gene3D" id="2.60.40.1890">
    <property type="entry name" value="PCu(A)C copper chaperone"/>
    <property type="match status" value="1"/>
</dbReference>
<comment type="caution">
    <text evidence="1">The sequence shown here is derived from an EMBL/GenBank/DDBJ whole genome shotgun (WGS) entry which is preliminary data.</text>
</comment>
<evidence type="ECO:0000313" key="2">
    <source>
        <dbReference type="Proteomes" id="UP000264141"/>
    </source>
</evidence>
<dbReference type="PANTHER" id="PTHR36302">
    <property type="entry name" value="BLR7088 PROTEIN"/>
    <property type="match status" value="1"/>
</dbReference>
<dbReference type="Pfam" id="PF04314">
    <property type="entry name" value="PCuAC"/>
    <property type="match status" value="1"/>
</dbReference>
<organism evidence="1 2">
    <name type="scientific">Anaerolinea thermolimosa</name>
    <dbReference type="NCBI Taxonomy" id="229919"/>
    <lineage>
        <taxon>Bacteria</taxon>
        <taxon>Bacillati</taxon>
        <taxon>Chloroflexota</taxon>
        <taxon>Anaerolineae</taxon>
        <taxon>Anaerolineales</taxon>
        <taxon>Anaerolineaceae</taxon>
        <taxon>Anaerolinea</taxon>
    </lineage>
</organism>
<dbReference type="PANTHER" id="PTHR36302:SF1">
    <property type="entry name" value="COPPER CHAPERONE PCU(A)C"/>
    <property type="match status" value="1"/>
</dbReference>
<dbReference type="Proteomes" id="UP000264141">
    <property type="component" value="Unassembled WGS sequence"/>
</dbReference>
<dbReference type="STRING" id="229919.GCA_001050195_02196"/>
<dbReference type="SUPFAM" id="SSF110087">
    <property type="entry name" value="DR1885-like metal-binding protein"/>
    <property type="match status" value="1"/>
</dbReference>